<protein>
    <recommendedName>
        <fullName evidence="3">Dissimilatory siroheme-sulfite reductase, gamma subunit-like protein</fullName>
    </recommendedName>
</protein>
<proteinExistence type="predicted"/>
<dbReference type="RefSeq" id="WP_069857656.1">
    <property type="nucleotide sequence ID" value="NZ_BDFE01000009.1"/>
</dbReference>
<dbReference type="EMBL" id="BDFE01000009">
    <property type="protein sequence ID" value="GAU08166.1"/>
    <property type="molecule type" value="Genomic_DNA"/>
</dbReference>
<reference evidence="2" key="1">
    <citation type="submission" date="2016-06" db="EMBL/GenBank/DDBJ databases">
        <title>Draft genome sequence of Desulfoplanes formicivorans strain Pf12B.</title>
        <authorList>
            <person name="Watanabe M."/>
            <person name="Kojima H."/>
            <person name="Fukui M."/>
        </authorList>
    </citation>
    <scope>NUCLEOTIDE SEQUENCE [LARGE SCALE GENOMIC DNA]</scope>
    <source>
        <strain evidence="2">Pf12B</strain>
    </source>
</reference>
<dbReference type="OrthoDB" id="5432324at2"/>
<evidence type="ECO:0000313" key="2">
    <source>
        <dbReference type="Proteomes" id="UP000095200"/>
    </source>
</evidence>
<organism evidence="1 2">
    <name type="scientific">Desulfoplanes formicivorans</name>
    <dbReference type="NCBI Taxonomy" id="1592317"/>
    <lineage>
        <taxon>Bacteria</taxon>
        <taxon>Pseudomonadati</taxon>
        <taxon>Thermodesulfobacteriota</taxon>
        <taxon>Desulfovibrionia</taxon>
        <taxon>Desulfovibrionales</taxon>
        <taxon>Desulfoplanaceae</taxon>
        <taxon>Desulfoplanes</taxon>
    </lineage>
</organism>
<dbReference type="STRING" id="1592317.DPF_0869"/>
<dbReference type="AlphaFoldDB" id="A0A194AGF6"/>
<comment type="caution">
    <text evidence="1">The sequence shown here is derived from an EMBL/GenBank/DDBJ whole genome shotgun (WGS) entry which is preliminary data.</text>
</comment>
<evidence type="ECO:0000313" key="1">
    <source>
        <dbReference type="EMBL" id="GAU08166.1"/>
    </source>
</evidence>
<sequence length="89" mass="10310">MDITAEKLTAKLKEIHPEIDAYCLGLKVRFDKDKRAWIATFRKGDHTLETHMEEQDVENCMNNVQCVYVGVQLGQFVKNYCEGGQECKR</sequence>
<gene>
    <name evidence="1" type="ORF">DPF_0869</name>
</gene>
<evidence type="ECO:0008006" key="3">
    <source>
        <dbReference type="Google" id="ProtNLM"/>
    </source>
</evidence>
<name>A0A194AGF6_9BACT</name>
<keyword evidence="2" id="KW-1185">Reference proteome</keyword>
<accession>A0A194AGF6</accession>
<dbReference type="Proteomes" id="UP000095200">
    <property type="component" value="Unassembled WGS sequence"/>
</dbReference>